<dbReference type="PANTHER" id="PTHR31051:SF1">
    <property type="entry name" value="PROTEASOME ASSEMBLY CHAPERONE 3"/>
    <property type="match status" value="1"/>
</dbReference>
<dbReference type="InterPro" id="IPR053720">
    <property type="entry name" value="Psm_Assembly_Chaperone"/>
</dbReference>
<reference evidence="2" key="1">
    <citation type="submission" date="2022-10" db="EMBL/GenBank/DDBJ databases">
        <title>Determination and structural analysis of whole genome sequence of Sarocladium strictum F4-1.</title>
        <authorList>
            <person name="Hu L."/>
            <person name="Jiang Y."/>
        </authorList>
    </citation>
    <scope>NUCLEOTIDE SEQUENCE</scope>
    <source>
        <strain evidence="2">F4-1</strain>
    </source>
</reference>
<sequence>MEIPGLAEEPFPVRSREASGSVNGVPTEVTILDFSDRILLTISQEGSLSQWIHVPLTGTAAGVVEMTLPSSAGSLLPSTHLTPRTIFGGGGEARETIGQLYAAQLASHISLRSPEDRRTLVVGLGLKTVSTERTAFFDLLELAQKVL</sequence>
<dbReference type="EMBL" id="JAPDFR010000009">
    <property type="protein sequence ID" value="KAK0383555.1"/>
    <property type="molecule type" value="Genomic_DNA"/>
</dbReference>
<dbReference type="GO" id="GO:0043248">
    <property type="term" value="P:proteasome assembly"/>
    <property type="evidence" value="ECO:0007669"/>
    <property type="project" value="InterPro"/>
</dbReference>
<evidence type="ECO:0000313" key="2">
    <source>
        <dbReference type="EMBL" id="KAK0383555.1"/>
    </source>
</evidence>
<comment type="caution">
    <text evidence="2">The sequence shown here is derived from an EMBL/GenBank/DDBJ whole genome shotgun (WGS) entry which is preliminary data.</text>
</comment>
<dbReference type="AlphaFoldDB" id="A0AA39L4E1"/>
<dbReference type="Proteomes" id="UP001175261">
    <property type="component" value="Unassembled WGS sequence"/>
</dbReference>
<dbReference type="PANTHER" id="PTHR31051">
    <property type="entry name" value="PROTEASOME ASSEMBLY CHAPERONE 3"/>
    <property type="match status" value="1"/>
</dbReference>
<dbReference type="InterPro" id="IPR018788">
    <property type="entry name" value="Proteasome_assmbl_chp_3"/>
</dbReference>
<dbReference type="Gene3D" id="3.30.230.90">
    <property type="match status" value="1"/>
</dbReference>
<keyword evidence="3" id="KW-1185">Reference proteome</keyword>
<evidence type="ECO:0000313" key="3">
    <source>
        <dbReference type="Proteomes" id="UP001175261"/>
    </source>
</evidence>
<evidence type="ECO:0008006" key="4">
    <source>
        <dbReference type="Google" id="ProtNLM"/>
    </source>
</evidence>
<accession>A0AA39L4E1</accession>
<name>A0AA39L4E1_SARSR</name>
<feature type="region of interest" description="Disordered" evidence="1">
    <location>
        <begin position="1"/>
        <end position="20"/>
    </location>
</feature>
<protein>
    <recommendedName>
        <fullName evidence="4">Proteasome assembly chaperone 3</fullName>
    </recommendedName>
</protein>
<gene>
    <name evidence="2" type="ORF">NLU13_9466</name>
</gene>
<dbReference type="Pfam" id="PF10178">
    <property type="entry name" value="PAC3"/>
    <property type="match status" value="1"/>
</dbReference>
<evidence type="ECO:0000256" key="1">
    <source>
        <dbReference type="SAM" id="MobiDB-lite"/>
    </source>
</evidence>
<proteinExistence type="predicted"/>
<organism evidence="2 3">
    <name type="scientific">Sarocladium strictum</name>
    <name type="common">Black bundle disease fungus</name>
    <name type="synonym">Acremonium strictum</name>
    <dbReference type="NCBI Taxonomy" id="5046"/>
    <lineage>
        <taxon>Eukaryota</taxon>
        <taxon>Fungi</taxon>
        <taxon>Dikarya</taxon>
        <taxon>Ascomycota</taxon>
        <taxon>Pezizomycotina</taxon>
        <taxon>Sordariomycetes</taxon>
        <taxon>Hypocreomycetidae</taxon>
        <taxon>Hypocreales</taxon>
        <taxon>Sarocladiaceae</taxon>
        <taxon>Sarocladium</taxon>
    </lineage>
</organism>